<evidence type="ECO:0000256" key="5">
    <source>
        <dbReference type="ARBA" id="ARBA00022448"/>
    </source>
</evidence>
<evidence type="ECO:0000256" key="22">
    <source>
        <dbReference type="SAM" id="MobiDB-lite"/>
    </source>
</evidence>
<dbReference type="FunFam" id="3.20.20.70:FF:000062">
    <property type="entry name" value="Cytochrome b2, mitochondrial, putative"/>
    <property type="match status" value="1"/>
</dbReference>
<dbReference type="RefSeq" id="XP_016627827.1">
    <property type="nucleotide sequence ID" value="XM_016781102.1"/>
</dbReference>
<dbReference type="FunFam" id="3.10.120.10:FF:000009">
    <property type="entry name" value="Cytochrome b2, mitochondrial, putative"/>
    <property type="match status" value="1"/>
</dbReference>
<reference evidence="25 26" key="1">
    <citation type="submission" date="2015-01" db="EMBL/GenBank/DDBJ databases">
        <title>The Genome Sequence of Fonsecaea multimorphosa CBS 102226.</title>
        <authorList>
            <consortium name="The Broad Institute Genomics Platform"/>
            <person name="Cuomo C."/>
            <person name="de Hoog S."/>
            <person name="Gorbushina A."/>
            <person name="Stielow B."/>
            <person name="Teixiera M."/>
            <person name="Abouelleil A."/>
            <person name="Chapman S.B."/>
            <person name="Priest M."/>
            <person name="Young S.K."/>
            <person name="Wortman J."/>
            <person name="Nusbaum C."/>
            <person name="Birren B."/>
        </authorList>
    </citation>
    <scope>NUCLEOTIDE SEQUENCE [LARGE SCALE GENOMIC DNA]</scope>
    <source>
        <strain evidence="25 26">CBS 102226</strain>
    </source>
</reference>
<evidence type="ECO:0000313" key="25">
    <source>
        <dbReference type="EMBL" id="KIX93704.1"/>
    </source>
</evidence>
<keyword evidence="9" id="KW-0479">Metal-binding</keyword>
<dbReference type="GO" id="GO:0004460">
    <property type="term" value="F:L-lactate dehydrogenase (cytochrome) activity"/>
    <property type="evidence" value="ECO:0007669"/>
    <property type="project" value="UniProtKB-EC"/>
</dbReference>
<dbReference type="GeneID" id="27716356"/>
<evidence type="ECO:0000256" key="19">
    <source>
        <dbReference type="ARBA" id="ARBA00075949"/>
    </source>
</evidence>
<comment type="cofactor">
    <cofactor evidence="2">
        <name>heme b</name>
        <dbReference type="ChEBI" id="CHEBI:60344"/>
    </cofactor>
</comment>
<keyword evidence="6" id="KW-0349">Heme</keyword>
<dbReference type="InterPro" id="IPR037458">
    <property type="entry name" value="L-MDH/L-LDH_FMN-bd"/>
</dbReference>
<keyword evidence="12" id="KW-0408">Iron</keyword>
<feature type="compositionally biased region" description="Polar residues" evidence="22">
    <location>
        <begin position="95"/>
        <end position="106"/>
    </location>
</feature>
<evidence type="ECO:0000256" key="21">
    <source>
        <dbReference type="ARBA" id="ARBA00078938"/>
    </source>
</evidence>
<evidence type="ECO:0000256" key="6">
    <source>
        <dbReference type="ARBA" id="ARBA00022617"/>
    </source>
</evidence>
<dbReference type="Pfam" id="PF01070">
    <property type="entry name" value="FMN_dh"/>
    <property type="match status" value="1"/>
</dbReference>
<dbReference type="EC" id="1.1.2.3" evidence="17"/>
<evidence type="ECO:0000259" key="23">
    <source>
        <dbReference type="PROSITE" id="PS50255"/>
    </source>
</evidence>
<keyword evidence="5" id="KW-0813">Transport</keyword>
<dbReference type="Gene3D" id="3.20.20.70">
    <property type="entry name" value="Aldolase class I"/>
    <property type="match status" value="1"/>
</dbReference>
<evidence type="ECO:0000256" key="18">
    <source>
        <dbReference type="ARBA" id="ARBA00068515"/>
    </source>
</evidence>
<dbReference type="InterPro" id="IPR013785">
    <property type="entry name" value="Aldolase_TIM"/>
</dbReference>
<evidence type="ECO:0000256" key="17">
    <source>
        <dbReference type="ARBA" id="ARBA00066458"/>
    </source>
</evidence>
<comment type="catalytic activity">
    <reaction evidence="14">
        <text>(S)-lactate + 2 Fe(III)-[cytochrome c] = 2 Fe(II)-[cytochrome c] + pyruvate + 2 H(+)</text>
        <dbReference type="Rhea" id="RHEA:19909"/>
        <dbReference type="Rhea" id="RHEA-COMP:10350"/>
        <dbReference type="Rhea" id="RHEA-COMP:14399"/>
        <dbReference type="ChEBI" id="CHEBI:15361"/>
        <dbReference type="ChEBI" id="CHEBI:15378"/>
        <dbReference type="ChEBI" id="CHEBI:16651"/>
        <dbReference type="ChEBI" id="CHEBI:29033"/>
        <dbReference type="ChEBI" id="CHEBI:29034"/>
        <dbReference type="EC" id="1.1.2.3"/>
    </reaction>
    <physiologicalReaction direction="left-to-right" evidence="14">
        <dbReference type="Rhea" id="RHEA:19910"/>
    </physiologicalReaction>
</comment>
<evidence type="ECO:0000256" key="15">
    <source>
        <dbReference type="ARBA" id="ARBA00061137"/>
    </source>
</evidence>
<comment type="similarity">
    <text evidence="16">In the N-terminal section; belongs to the cytochrome b5 family.</text>
</comment>
<dbReference type="PROSITE" id="PS50255">
    <property type="entry name" value="CYTOCHROME_B5_2"/>
    <property type="match status" value="1"/>
</dbReference>
<dbReference type="STRING" id="1442371.A0A0D2JT80"/>
<dbReference type="CDD" id="cd02922">
    <property type="entry name" value="FCB2_FMN"/>
    <property type="match status" value="1"/>
</dbReference>
<accession>A0A0D2JT80</accession>
<feature type="region of interest" description="Disordered" evidence="22">
    <location>
        <begin position="86"/>
        <end position="109"/>
    </location>
</feature>
<dbReference type="GO" id="GO:0046872">
    <property type="term" value="F:metal ion binding"/>
    <property type="evidence" value="ECO:0007669"/>
    <property type="project" value="UniProtKB-KW"/>
</dbReference>
<evidence type="ECO:0000256" key="11">
    <source>
        <dbReference type="ARBA" id="ARBA00023002"/>
    </source>
</evidence>
<dbReference type="Gene3D" id="3.10.120.10">
    <property type="entry name" value="Cytochrome b5-like heme/steroid binding domain"/>
    <property type="match status" value="1"/>
</dbReference>
<dbReference type="PANTHER" id="PTHR10578">
    <property type="entry name" value="S -2-HYDROXY-ACID OXIDASE-RELATED"/>
    <property type="match status" value="1"/>
</dbReference>
<name>A0A0D2JT80_9EURO</name>
<dbReference type="Proteomes" id="UP000053411">
    <property type="component" value="Unassembled WGS sequence"/>
</dbReference>
<dbReference type="OrthoDB" id="1925334at2759"/>
<feature type="domain" description="Cytochrome b5 heme-binding" evidence="23">
    <location>
        <begin position="3"/>
        <end position="80"/>
    </location>
</feature>
<dbReference type="PANTHER" id="PTHR10578:SF104">
    <property type="entry name" value="CYTOCHROME B2, MITOCHONDRIAL-RELATED"/>
    <property type="match status" value="1"/>
</dbReference>
<dbReference type="InterPro" id="IPR037396">
    <property type="entry name" value="FMN_HAD"/>
</dbReference>
<feature type="domain" description="FMN hydroxy acid dehydrogenase" evidence="24">
    <location>
        <begin position="108"/>
        <end position="485"/>
    </location>
</feature>
<gene>
    <name evidence="25" type="ORF">Z520_10610</name>
</gene>
<comment type="subcellular location">
    <subcellularLocation>
        <location evidence="3">Mitochondrion intermembrane space</location>
    </subcellularLocation>
</comment>
<evidence type="ECO:0000256" key="13">
    <source>
        <dbReference type="ARBA" id="ARBA00023128"/>
    </source>
</evidence>
<organism evidence="25 26">
    <name type="scientific">Fonsecaea multimorphosa CBS 102226</name>
    <dbReference type="NCBI Taxonomy" id="1442371"/>
    <lineage>
        <taxon>Eukaryota</taxon>
        <taxon>Fungi</taxon>
        <taxon>Dikarya</taxon>
        <taxon>Ascomycota</taxon>
        <taxon>Pezizomycotina</taxon>
        <taxon>Eurotiomycetes</taxon>
        <taxon>Chaetothyriomycetidae</taxon>
        <taxon>Chaetothyriales</taxon>
        <taxon>Herpotrichiellaceae</taxon>
        <taxon>Fonsecaea</taxon>
    </lineage>
</organism>
<keyword evidence="13" id="KW-0496">Mitochondrion</keyword>
<evidence type="ECO:0000256" key="8">
    <source>
        <dbReference type="ARBA" id="ARBA00022643"/>
    </source>
</evidence>
<evidence type="ECO:0000256" key="7">
    <source>
        <dbReference type="ARBA" id="ARBA00022630"/>
    </source>
</evidence>
<dbReference type="InterPro" id="IPR000262">
    <property type="entry name" value="FMN-dep_DH"/>
</dbReference>
<evidence type="ECO:0000256" key="10">
    <source>
        <dbReference type="ARBA" id="ARBA00022946"/>
    </source>
</evidence>
<dbReference type="PROSITE" id="PS51349">
    <property type="entry name" value="FMN_HYDROXY_ACID_DH_2"/>
    <property type="match status" value="1"/>
</dbReference>
<dbReference type="VEuPathDB" id="FungiDB:Z520_10610"/>
<evidence type="ECO:0000256" key="3">
    <source>
        <dbReference type="ARBA" id="ARBA00004569"/>
    </source>
</evidence>
<dbReference type="SUPFAM" id="SSF51395">
    <property type="entry name" value="FMN-linked oxidoreductases"/>
    <property type="match status" value="1"/>
</dbReference>
<evidence type="ECO:0000313" key="26">
    <source>
        <dbReference type="Proteomes" id="UP000053411"/>
    </source>
</evidence>
<evidence type="ECO:0000256" key="16">
    <source>
        <dbReference type="ARBA" id="ARBA00061589"/>
    </source>
</evidence>
<comment type="cofactor">
    <cofactor evidence="1">
        <name>FMN</name>
        <dbReference type="ChEBI" id="CHEBI:58210"/>
    </cofactor>
</comment>
<evidence type="ECO:0000256" key="2">
    <source>
        <dbReference type="ARBA" id="ARBA00001970"/>
    </source>
</evidence>
<dbReference type="SUPFAM" id="SSF55856">
    <property type="entry name" value="Cytochrome b5-like heme/steroid binding domain"/>
    <property type="match status" value="1"/>
</dbReference>
<dbReference type="InterPro" id="IPR001199">
    <property type="entry name" value="Cyt_B5-like_heme/steroid-bd"/>
</dbReference>
<evidence type="ECO:0000256" key="4">
    <source>
        <dbReference type="ARBA" id="ARBA00011881"/>
    </source>
</evidence>
<evidence type="ECO:0000256" key="12">
    <source>
        <dbReference type="ARBA" id="ARBA00023004"/>
    </source>
</evidence>
<comment type="subunit">
    <text evidence="4">Homotetramer.</text>
</comment>
<keyword evidence="10" id="KW-0809">Transit peptide</keyword>
<dbReference type="InterPro" id="IPR036400">
    <property type="entry name" value="Cyt_B5-like_heme/steroid_sf"/>
</dbReference>
<comment type="similarity">
    <text evidence="15">In the C-terminal section; belongs to the FMN-dependent alpha-hydroxy acid dehydrogenase family.</text>
</comment>
<evidence type="ECO:0000256" key="1">
    <source>
        <dbReference type="ARBA" id="ARBA00001917"/>
    </source>
</evidence>
<evidence type="ECO:0000256" key="14">
    <source>
        <dbReference type="ARBA" id="ARBA00052399"/>
    </source>
</evidence>
<keyword evidence="11" id="KW-0560">Oxidoreductase</keyword>
<dbReference type="SMART" id="SM01117">
    <property type="entry name" value="Cyt-b5"/>
    <property type="match status" value="1"/>
</dbReference>
<evidence type="ECO:0000256" key="20">
    <source>
        <dbReference type="ARBA" id="ARBA00078774"/>
    </source>
</evidence>
<dbReference type="AlphaFoldDB" id="A0A0D2JT80"/>
<evidence type="ECO:0000259" key="24">
    <source>
        <dbReference type="PROSITE" id="PS51349"/>
    </source>
</evidence>
<evidence type="ECO:0000256" key="9">
    <source>
        <dbReference type="ARBA" id="ARBA00022723"/>
    </source>
</evidence>
<keyword evidence="26" id="KW-1185">Reference proteome</keyword>
<dbReference type="EMBL" id="KN848092">
    <property type="protein sequence ID" value="KIX93704.1"/>
    <property type="molecule type" value="Genomic_DNA"/>
</dbReference>
<proteinExistence type="inferred from homology"/>
<keyword evidence="7" id="KW-0285">Flavoprotein</keyword>
<keyword evidence="8" id="KW-0288">FMN</keyword>
<dbReference type="GO" id="GO:0005758">
    <property type="term" value="C:mitochondrial intermembrane space"/>
    <property type="evidence" value="ECO:0007669"/>
    <property type="project" value="UniProtKB-SubCell"/>
</dbReference>
<sequence>MAQRKISVSEISSHNTDTDCWIVVDNQVWDITKFAPEHPGGPGIIYKYAGRDATQAYNEIHSPAIIRNNLPADALKGVLDRSTITEEWSKPLPTETPQAKSASSSDKPPLDSLINAHDFEIAARNTATAKTWAFYSSAANDLITRDLNASLFNRVLFRPRVMRRVDKINTETSILGYPVSFPLMISPAAMARLIHPDGELAIARAAKEKHIVQCISNNASYSASEIVSQPAVSDYPFFFQLYVNRERHKSEQLLRKIHQHKNVRAIFVTTDAAAAGKREADERVKADESIQNPMMTTNAKNDKKGGGYGRLMGSFIDPNLNWDDIAWLRSQTKLPLLLKGIMSADDVRLALDHGLEGVVLSNHGGRNLDTSPPALLVLLEIHARYPEIITQHHPASPTVASGQSRPFSIFVDGGIRRGTDILKCVCLGAVAAGIGRPALFATGYGQDGVEQLIDILRDEFEVAMRNIGVTTLQECGPQYVNTGAIDALVMKRRDHPYAVSWGSQQDSHTSVARNSLFGTGRESKL</sequence>
<protein>
    <recommendedName>
        <fullName evidence="18">L-lactate dehydrogenase (cytochrome)</fullName>
        <ecNumber evidence="17">1.1.2.3</ecNumber>
    </recommendedName>
    <alternativeName>
        <fullName evidence="20">Cytochrome b2</fullName>
    </alternativeName>
    <alternativeName>
        <fullName evidence="19">Flavocytochrome b2</fullName>
    </alternativeName>
    <alternativeName>
        <fullName evidence="21">L-lactate ferricytochrome c oxidoreductase</fullName>
    </alternativeName>
</protein>
<dbReference type="Pfam" id="PF00173">
    <property type="entry name" value="Cyt-b5"/>
    <property type="match status" value="1"/>
</dbReference>